<dbReference type="AlphaFoldDB" id="A0AAJ7IQV2"/>
<evidence type="ECO:0000256" key="5">
    <source>
        <dbReference type="ARBA" id="ARBA00022692"/>
    </source>
</evidence>
<keyword evidence="11" id="KW-1185">Reference proteome</keyword>
<keyword evidence="5 8" id="KW-0812">Transmembrane</keyword>
<comment type="similarity">
    <text evidence="2">Belongs to the SLC12A transporter family.</text>
</comment>
<protein>
    <recommendedName>
        <fullName evidence="3">Solute carrier family 12 member 9</fullName>
    </recommendedName>
</protein>
<dbReference type="GO" id="GO:0006884">
    <property type="term" value="P:cell volume homeostasis"/>
    <property type="evidence" value="ECO:0007669"/>
    <property type="project" value="TreeGrafter"/>
</dbReference>
<dbReference type="FunFam" id="1.20.1740.10:FF:000013">
    <property type="entry name" value="Solute carrier family 12 member"/>
    <property type="match status" value="1"/>
</dbReference>
<keyword evidence="6 8" id="KW-1133">Transmembrane helix</keyword>
<dbReference type="Proteomes" id="UP000694925">
    <property type="component" value="Unplaced"/>
</dbReference>
<dbReference type="PANTHER" id="PTHR11827:SF72">
    <property type="entry name" value="GH08340P"/>
    <property type="match status" value="1"/>
</dbReference>
<feature type="transmembrane region" description="Helical" evidence="8">
    <location>
        <begin position="66"/>
        <end position="87"/>
    </location>
</feature>
<feature type="transmembrane region" description="Helical" evidence="8">
    <location>
        <begin position="99"/>
        <end position="128"/>
    </location>
</feature>
<feature type="transmembrane region" description="Helical" evidence="8">
    <location>
        <begin position="194"/>
        <end position="215"/>
    </location>
</feature>
<dbReference type="KEGG" id="ccal:108621914"/>
<sequence>MMASEVGSMNNDPIHIKISSEKVPLINGRSVLYRLSRLFKFGRSQQTEGDGYVEFGSLGPDNGRTLGTFAGVFSPVTLSMFSALVFIRMGYIVGNAGLLVTLIQFIIAYGILVFTVASVCAISTNGAVEGGGAYFMISRTLGPEFGGSIGTLFFMANIVSSALCISGCAEGLIENFGPSGYLTILIPDGRWWRFLYCSVLNSANLVVCMIGAAMFAKTSVAILAVVCVCLTSVFVSFLAQGYIEIPIPHANSLVQNATEHVNGTYTGLLTSTLMSNLYSNYSRDYSSNGIMTDFASVFGVLFSGVTGIMAGANMSGELKNPGRNIPHGTLSAVLFTFICYILLSIFTAATTSRFLLQNDFMYMMPVNIWPPFVAVGVLTATFSAGLSNLIGSSRVLEALAKDNVFGSGLNFITRMTWKGNPIAAVFTSWSLVQIILLIGSLNTIAQVNSVLFLLSYLATNLACLGLELASAPNFRPTFNYFTWYTATIGLLGTLVMMFVINSIYASSSIILCLILIIVLHLFSPSKNAPWGSISQALIFHQVRKYLLMLDSRKNHVKFWRPQMLLMVASPRSACPLIDFVNDLKKGGLYVIGHVKVGEFIGQTIDPTIDEYPHWLSLVDHMKVKAFVELTITKTVREGLHHLIRISGMGAMKPNTIILGFYDEENPTDFFKNSQYATDIFENVSTSPNTTTAFPLRQTTSEKNLDAIQYVGMCSDVLKMKKNLCLCRNFHLLNKSQMTKNSSLKYIDVWPLNFFQPTDQDPFDTTSLFMLQLACIINMVPAWKNLHLRVFQCEIADSNPSLNVSDSQNSISEYPVSNEHRIRKLLNMLRISASIKKIPKFGLNGHCLIESRMDSQYESSTECDNVLSNVSRTYILSVNQLIRQHSAQTATTFIYLPAPPASNSWDENTVYRQYLQLLTELTADLPPIVLVHGVSAVTSTTL</sequence>
<dbReference type="Gene3D" id="1.20.1740.10">
    <property type="entry name" value="Amino acid/polyamine transporter I"/>
    <property type="match status" value="1"/>
</dbReference>
<feature type="transmembrane region" description="Helical" evidence="8">
    <location>
        <begin position="332"/>
        <end position="356"/>
    </location>
</feature>
<comment type="subcellular location">
    <subcellularLocation>
        <location evidence="1">Membrane</location>
        <topology evidence="1">Multi-pass membrane protein</topology>
    </subcellularLocation>
</comment>
<feature type="transmembrane region" description="Helical" evidence="8">
    <location>
        <begin position="450"/>
        <end position="469"/>
    </location>
</feature>
<organism evidence="11 12">
    <name type="scientific">Ceratina calcarata</name>
    <dbReference type="NCBI Taxonomy" id="156304"/>
    <lineage>
        <taxon>Eukaryota</taxon>
        <taxon>Metazoa</taxon>
        <taxon>Ecdysozoa</taxon>
        <taxon>Arthropoda</taxon>
        <taxon>Hexapoda</taxon>
        <taxon>Insecta</taxon>
        <taxon>Pterygota</taxon>
        <taxon>Neoptera</taxon>
        <taxon>Endopterygota</taxon>
        <taxon>Hymenoptera</taxon>
        <taxon>Apocrita</taxon>
        <taxon>Aculeata</taxon>
        <taxon>Apoidea</taxon>
        <taxon>Anthophila</taxon>
        <taxon>Apidae</taxon>
        <taxon>Ceratina</taxon>
        <taxon>Zadontomerus</taxon>
    </lineage>
</organism>
<feature type="transmembrane region" description="Helical" evidence="8">
    <location>
        <begin position="290"/>
        <end position="312"/>
    </location>
</feature>
<evidence type="ECO:0000259" key="9">
    <source>
        <dbReference type="Pfam" id="PF00324"/>
    </source>
</evidence>
<dbReference type="GeneID" id="108621914"/>
<accession>A0AAJ7IQV2</accession>
<dbReference type="InterPro" id="IPR004842">
    <property type="entry name" value="SLC12A_fam"/>
</dbReference>
<evidence type="ECO:0000259" key="10">
    <source>
        <dbReference type="Pfam" id="PF03522"/>
    </source>
</evidence>
<dbReference type="GO" id="GO:0055064">
    <property type="term" value="P:chloride ion homeostasis"/>
    <property type="evidence" value="ECO:0007669"/>
    <property type="project" value="TreeGrafter"/>
</dbReference>
<dbReference type="InterPro" id="IPR018491">
    <property type="entry name" value="SLC12_C"/>
</dbReference>
<evidence type="ECO:0000256" key="4">
    <source>
        <dbReference type="ARBA" id="ARBA00022448"/>
    </source>
</evidence>
<evidence type="ECO:0000313" key="12">
    <source>
        <dbReference type="RefSeq" id="XP_017875005.1"/>
    </source>
</evidence>
<feature type="transmembrane region" description="Helical" evidence="8">
    <location>
        <begin position="148"/>
        <end position="173"/>
    </location>
</feature>
<dbReference type="GO" id="GO:0055075">
    <property type="term" value="P:potassium ion homeostasis"/>
    <property type="evidence" value="ECO:0007669"/>
    <property type="project" value="TreeGrafter"/>
</dbReference>
<feature type="transmembrane region" description="Helical" evidence="8">
    <location>
        <begin position="368"/>
        <end position="390"/>
    </location>
</feature>
<reference evidence="12" key="1">
    <citation type="submission" date="2025-08" db="UniProtKB">
        <authorList>
            <consortium name="RefSeq"/>
        </authorList>
    </citation>
    <scope>IDENTIFICATION</scope>
    <source>
        <tissue evidence="12">Whole body</tissue>
    </source>
</reference>
<name>A0AAJ7IQV2_9HYME</name>
<gene>
    <name evidence="12" type="primary">LOC108621914</name>
</gene>
<dbReference type="GO" id="GO:0015379">
    <property type="term" value="F:potassium:chloride symporter activity"/>
    <property type="evidence" value="ECO:0007669"/>
    <property type="project" value="TreeGrafter"/>
</dbReference>
<evidence type="ECO:0000256" key="2">
    <source>
        <dbReference type="ARBA" id="ARBA00010593"/>
    </source>
</evidence>
<feature type="transmembrane region" description="Helical" evidence="8">
    <location>
        <begin position="507"/>
        <end position="523"/>
    </location>
</feature>
<dbReference type="InterPro" id="IPR004841">
    <property type="entry name" value="AA-permease/SLC12A_dom"/>
</dbReference>
<evidence type="ECO:0000256" key="1">
    <source>
        <dbReference type="ARBA" id="ARBA00004141"/>
    </source>
</evidence>
<feature type="domain" description="Amino acid permease/ SLC12A" evidence="9">
    <location>
        <begin position="77"/>
        <end position="564"/>
    </location>
</feature>
<proteinExistence type="inferred from homology"/>
<dbReference type="RefSeq" id="XP_017875005.1">
    <property type="nucleotide sequence ID" value="XM_018019516.2"/>
</dbReference>
<feature type="transmembrane region" description="Helical" evidence="8">
    <location>
        <begin position="481"/>
        <end position="500"/>
    </location>
</feature>
<keyword evidence="4" id="KW-0813">Transport</keyword>
<feature type="transmembrane region" description="Helical" evidence="8">
    <location>
        <begin position="221"/>
        <end position="243"/>
    </location>
</feature>
<dbReference type="Pfam" id="PF03522">
    <property type="entry name" value="SLC12"/>
    <property type="match status" value="1"/>
</dbReference>
<evidence type="ECO:0000256" key="7">
    <source>
        <dbReference type="ARBA" id="ARBA00023136"/>
    </source>
</evidence>
<feature type="transmembrane region" description="Helical" evidence="8">
    <location>
        <begin position="421"/>
        <end position="438"/>
    </location>
</feature>
<dbReference type="PANTHER" id="PTHR11827">
    <property type="entry name" value="SOLUTE CARRIER FAMILY 12, CATION COTRANSPORTERS"/>
    <property type="match status" value="1"/>
</dbReference>
<evidence type="ECO:0000256" key="3">
    <source>
        <dbReference type="ARBA" id="ARBA00019359"/>
    </source>
</evidence>
<evidence type="ECO:0000256" key="6">
    <source>
        <dbReference type="ARBA" id="ARBA00022989"/>
    </source>
</evidence>
<dbReference type="Pfam" id="PF00324">
    <property type="entry name" value="AA_permease"/>
    <property type="match status" value="1"/>
</dbReference>
<evidence type="ECO:0000256" key="8">
    <source>
        <dbReference type="SAM" id="Phobius"/>
    </source>
</evidence>
<keyword evidence="7 8" id="KW-0472">Membrane</keyword>
<evidence type="ECO:0000313" key="11">
    <source>
        <dbReference type="Proteomes" id="UP000694925"/>
    </source>
</evidence>
<dbReference type="GO" id="GO:0016020">
    <property type="term" value="C:membrane"/>
    <property type="evidence" value="ECO:0007669"/>
    <property type="project" value="UniProtKB-SubCell"/>
</dbReference>
<feature type="domain" description="SLC12A transporter C-terminal" evidence="10">
    <location>
        <begin position="575"/>
        <end position="663"/>
    </location>
</feature>